<dbReference type="PANTHER" id="PTHR35813">
    <property type="entry name" value="INNER MEMBRANE PROTEIN YBAN"/>
    <property type="match status" value="1"/>
</dbReference>
<feature type="transmembrane region" description="Helical" evidence="1">
    <location>
        <begin position="6"/>
        <end position="39"/>
    </location>
</feature>
<dbReference type="PIRSF" id="PIRSF016789">
    <property type="entry name" value="DUF454"/>
    <property type="match status" value="1"/>
</dbReference>
<accession>A0ABU7GD65</accession>
<sequence>MRPLYAAGGIIAVGLAALGAFLPIMPTVPFLLVAVFCFARSNPAWEQRILDHPYWGPQVKDWQERRAIARPAKLAAITAMSAGVVFTWATLGHPWYLISIAILVVAGSWIATRNE</sequence>
<dbReference type="PANTHER" id="PTHR35813:SF1">
    <property type="entry name" value="INNER MEMBRANE PROTEIN YBAN"/>
    <property type="match status" value="1"/>
</dbReference>
<proteinExistence type="predicted"/>
<reference evidence="2 3" key="1">
    <citation type="submission" date="2024-01" db="EMBL/GenBank/DDBJ databases">
        <title>The genome sequence of Erythrobacteraceae sp. strain 1XM1-14.</title>
        <authorList>
            <person name="Liu Y."/>
        </authorList>
    </citation>
    <scope>NUCLEOTIDE SEQUENCE [LARGE SCALE GENOMIC DNA]</scope>
    <source>
        <strain evidence="2 3">1XM1-14</strain>
    </source>
</reference>
<evidence type="ECO:0000256" key="1">
    <source>
        <dbReference type="SAM" id="Phobius"/>
    </source>
</evidence>
<keyword evidence="1" id="KW-0472">Membrane</keyword>
<feature type="transmembrane region" description="Helical" evidence="1">
    <location>
        <begin position="95"/>
        <end position="112"/>
    </location>
</feature>
<dbReference type="EMBL" id="JAZDQV010000003">
    <property type="protein sequence ID" value="MEE1876887.1"/>
    <property type="molecule type" value="Genomic_DNA"/>
</dbReference>
<dbReference type="Proteomes" id="UP001343492">
    <property type="component" value="Unassembled WGS sequence"/>
</dbReference>
<dbReference type="RefSeq" id="WP_354143990.1">
    <property type="nucleotide sequence ID" value="NZ_JAZDQV010000003.1"/>
</dbReference>
<keyword evidence="3" id="KW-1185">Reference proteome</keyword>
<keyword evidence="1" id="KW-1133">Transmembrane helix</keyword>
<evidence type="ECO:0000313" key="3">
    <source>
        <dbReference type="Proteomes" id="UP001343492"/>
    </source>
</evidence>
<keyword evidence="1" id="KW-0812">Transmembrane</keyword>
<protein>
    <submittedName>
        <fullName evidence="2">YbaN family protein</fullName>
    </submittedName>
</protein>
<evidence type="ECO:0000313" key="2">
    <source>
        <dbReference type="EMBL" id="MEE1876887.1"/>
    </source>
</evidence>
<gene>
    <name evidence="2" type="ORF">VRS74_04215</name>
</gene>
<dbReference type="Pfam" id="PF04304">
    <property type="entry name" value="DUF454"/>
    <property type="match status" value="1"/>
</dbReference>
<name>A0ABU7GD65_9SPHN</name>
<comment type="caution">
    <text evidence="2">The sequence shown here is derived from an EMBL/GenBank/DDBJ whole genome shotgun (WGS) entry which is preliminary data.</text>
</comment>
<organism evidence="2 3">
    <name type="scientific">Altererythrobacter litoralis</name>
    <dbReference type="NCBI Taxonomy" id="3113904"/>
    <lineage>
        <taxon>Bacteria</taxon>
        <taxon>Pseudomonadati</taxon>
        <taxon>Pseudomonadota</taxon>
        <taxon>Alphaproteobacteria</taxon>
        <taxon>Sphingomonadales</taxon>
        <taxon>Erythrobacteraceae</taxon>
        <taxon>Altererythrobacter</taxon>
    </lineage>
</organism>
<dbReference type="InterPro" id="IPR007401">
    <property type="entry name" value="DUF454"/>
</dbReference>
<feature type="transmembrane region" description="Helical" evidence="1">
    <location>
        <begin position="72"/>
        <end position="89"/>
    </location>
</feature>